<dbReference type="Gene3D" id="2.160.20.10">
    <property type="entry name" value="Single-stranded right-handed beta-helix, Pectin lyase-like"/>
    <property type="match status" value="1"/>
</dbReference>
<accession>A0ABX0Z8P3</accession>
<evidence type="ECO:0000313" key="3">
    <source>
        <dbReference type="EMBL" id="NJP33344.1"/>
    </source>
</evidence>
<comment type="caution">
    <text evidence="3">The sequence shown here is derived from an EMBL/GenBank/DDBJ whole genome shotgun (WGS) entry which is preliminary data.</text>
</comment>
<keyword evidence="4" id="KW-1185">Reference proteome</keyword>
<feature type="domain" description="Right handed beta helix" evidence="2">
    <location>
        <begin position="235"/>
        <end position="348"/>
    </location>
</feature>
<feature type="chain" id="PRO_5046050052" evidence="1">
    <location>
        <begin position="21"/>
        <end position="503"/>
    </location>
</feature>
<keyword evidence="1" id="KW-0732">Signal</keyword>
<dbReference type="InterPro" id="IPR039448">
    <property type="entry name" value="Beta_helix"/>
</dbReference>
<feature type="signal peptide" evidence="1">
    <location>
        <begin position="1"/>
        <end position="20"/>
    </location>
</feature>
<name>A0ABX0Z8P3_9ACTN</name>
<dbReference type="Pfam" id="PF13229">
    <property type="entry name" value="Beta_helix"/>
    <property type="match status" value="1"/>
</dbReference>
<dbReference type="RefSeq" id="WP_168001718.1">
    <property type="nucleotide sequence ID" value="NZ_JAATEO010000015.1"/>
</dbReference>
<reference evidence="3 4" key="1">
    <citation type="submission" date="2020-03" db="EMBL/GenBank/DDBJ databases">
        <title>WGS of actinomycetes isolated from Thailand.</title>
        <authorList>
            <person name="Thawai C."/>
        </authorList>
    </citation>
    <scope>NUCLEOTIDE SEQUENCE [LARGE SCALE GENOMIC DNA]</scope>
    <source>
        <strain evidence="3 4">HSS6-12</strain>
    </source>
</reference>
<evidence type="ECO:0000259" key="2">
    <source>
        <dbReference type="Pfam" id="PF13229"/>
    </source>
</evidence>
<sequence>MVALSASLAAAVTPASPANASTWQARTYHVDCVAGNDSADGTKPTTAWRTLARVNKATFGPGDSILFLRGTTCQGVLEPKGSGTAAAPIKVGAYGTGVRPKIVAPGTRAAVFLRNVQGWEIRDLEVTNPGPVDGTARVGIYVLLENFGTGKHYVVENVYVHDVPGCDCLDPALENSGGVLFEATGDSVPTTFDGIRVTDSVVSGVDNVGIGTLSSWSKRDMFPAGRNHFMPMTNVKFLRNTLSNLGGDGILVMNGVDSRTARNKIDGFGLRAAQSHAAILAYNSDRPVLEHNEITGGAAFPPSFSLTVDAGTKDPLYQYNYSHDNNGPFILFCASSGSYADGAVIRYNISDNDKDVNLDGFIIPVVAAGCDNGITNSKFYNNTIYAPNAENLAGAFPHTSIAFTNNIFSGKATGARIDDPVGVYDHNLYQNVTAVAVNTTNAVNADPLFRNPTTDRPAGFRLRCGSPAIDAGVAVPDNGGRDFWGNEVTGTTPNIGAYEGPCL</sequence>
<dbReference type="InterPro" id="IPR012334">
    <property type="entry name" value="Pectin_lyas_fold"/>
</dbReference>
<dbReference type="Proteomes" id="UP000783871">
    <property type="component" value="Unassembled WGS sequence"/>
</dbReference>
<organism evidence="3 4">
    <name type="scientific">Micromonospora thermarum</name>
    <dbReference type="NCBI Taxonomy" id="2720024"/>
    <lineage>
        <taxon>Bacteria</taxon>
        <taxon>Bacillati</taxon>
        <taxon>Actinomycetota</taxon>
        <taxon>Actinomycetes</taxon>
        <taxon>Micromonosporales</taxon>
        <taxon>Micromonosporaceae</taxon>
        <taxon>Micromonospora</taxon>
    </lineage>
</organism>
<dbReference type="InterPro" id="IPR011050">
    <property type="entry name" value="Pectin_lyase_fold/virulence"/>
</dbReference>
<gene>
    <name evidence="3" type="ORF">HCJ94_15465</name>
</gene>
<evidence type="ECO:0000313" key="4">
    <source>
        <dbReference type="Proteomes" id="UP000783871"/>
    </source>
</evidence>
<evidence type="ECO:0000256" key="1">
    <source>
        <dbReference type="SAM" id="SignalP"/>
    </source>
</evidence>
<protein>
    <submittedName>
        <fullName evidence="3">Right-handed parallel beta-helix repeat-containing protein</fullName>
    </submittedName>
</protein>
<dbReference type="EMBL" id="JAATEO010000015">
    <property type="protein sequence ID" value="NJP33344.1"/>
    <property type="molecule type" value="Genomic_DNA"/>
</dbReference>
<dbReference type="SUPFAM" id="SSF51126">
    <property type="entry name" value="Pectin lyase-like"/>
    <property type="match status" value="1"/>
</dbReference>
<proteinExistence type="predicted"/>